<dbReference type="EMBL" id="CAJVCH010164545">
    <property type="protein sequence ID" value="CAG7728504.1"/>
    <property type="molecule type" value="Genomic_DNA"/>
</dbReference>
<evidence type="ECO:0000313" key="3">
    <source>
        <dbReference type="Proteomes" id="UP000708208"/>
    </source>
</evidence>
<feature type="compositionally biased region" description="Low complexity" evidence="1">
    <location>
        <begin position="56"/>
        <end position="70"/>
    </location>
</feature>
<sequence>MKDIHKVATPPATPPPASPKLNKKLGEAKKLPNLAKPTALKNLENSSVPQSPATPASKVSAGVKSAKSGKNIFGLQNRAKSKEEKRKSFENIKTDEETVSIVELHTNAVVSTGEDEYQISEDSGIEIMGKTGSEQEEKVIESSDWSRSSGNNNSKNATITQTFESFTVKSHVEIEEIVDTIQISQESKTSGSALSESLNSASSCSSSTTSVLPNPIVQGIIRDSLNRCSSEGSSGSVDGDSPPLTPKSSERGNGFPLLSKTNFKRL</sequence>
<name>A0A8J2K008_9HEXA</name>
<feature type="compositionally biased region" description="Low complexity" evidence="1">
    <location>
        <begin position="190"/>
        <end position="210"/>
    </location>
</feature>
<feature type="compositionally biased region" description="Polar residues" evidence="1">
    <location>
        <begin position="43"/>
        <end position="54"/>
    </location>
</feature>
<dbReference type="AlphaFoldDB" id="A0A8J2K008"/>
<gene>
    <name evidence="2" type="ORF">AFUS01_LOCUS17276</name>
</gene>
<organism evidence="2 3">
    <name type="scientific">Allacma fusca</name>
    <dbReference type="NCBI Taxonomy" id="39272"/>
    <lineage>
        <taxon>Eukaryota</taxon>
        <taxon>Metazoa</taxon>
        <taxon>Ecdysozoa</taxon>
        <taxon>Arthropoda</taxon>
        <taxon>Hexapoda</taxon>
        <taxon>Collembola</taxon>
        <taxon>Symphypleona</taxon>
        <taxon>Sminthuridae</taxon>
        <taxon>Allacma</taxon>
    </lineage>
</organism>
<feature type="compositionally biased region" description="Polar residues" evidence="1">
    <location>
        <begin position="143"/>
        <end position="156"/>
    </location>
</feature>
<comment type="caution">
    <text evidence="2">The sequence shown here is derived from an EMBL/GenBank/DDBJ whole genome shotgun (WGS) entry which is preliminary data.</text>
</comment>
<feature type="compositionally biased region" description="Low complexity" evidence="1">
    <location>
        <begin position="229"/>
        <end position="241"/>
    </location>
</feature>
<evidence type="ECO:0000256" key="1">
    <source>
        <dbReference type="SAM" id="MobiDB-lite"/>
    </source>
</evidence>
<accession>A0A8J2K008</accession>
<evidence type="ECO:0000313" key="2">
    <source>
        <dbReference type="EMBL" id="CAG7728504.1"/>
    </source>
</evidence>
<reference evidence="2" key="1">
    <citation type="submission" date="2021-06" db="EMBL/GenBank/DDBJ databases">
        <authorList>
            <person name="Hodson N. C."/>
            <person name="Mongue J. A."/>
            <person name="Jaron S. K."/>
        </authorList>
    </citation>
    <scope>NUCLEOTIDE SEQUENCE</scope>
</reference>
<feature type="region of interest" description="Disordered" evidence="1">
    <location>
        <begin position="1"/>
        <end position="91"/>
    </location>
</feature>
<dbReference type="Proteomes" id="UP000708208">
    <property type="component" value="Unassembled WGS sequence"/>
</dbReference>
<feature type="region of interest" description="Disordered" evidence="1">
    <location>
        <begin position="184"/>
        <end position="266"/>
    </location>
</feature>
<keyword evidence="3" id="KW-1185">Reference proteome</keyword>
<feature type="compositionally biased region" description="Basic and acidic residues" evidence="1">
    <location>
        <begin position="80"/>
        <end position="91"/>
    </location>
</feature>
<feature type="region of interest" description="Disordered" evidence="1">
    <location>
        <begin position="130"/>
        <end position="156"/>
    </location>
</feature>
<proteinExistence type="predicted"/>
<protein>
    <submittedName>
        <fullName evidence="2">Uncharacterized protein</fullName>
    </submittedName>
</protein>